<dbReference type="Proteomes" id="UP001138757">
    <property type="component" value="Unassembled WGS sequence"/>
</dbReference>
<dbReference type="AlphaFoldDB" id="A0A9X1DCX1"/>
<evidence type="ECO:0000313" key="2">
    <source>
        <dbReference type="Proteomes" id="UP001138757"/>
    </source>
</evidence>
<evidence type="ECO:0000313" key="1">
    <source>
        <dbReference type="EMBL" id="MBT2187565.1"/>
    </source>
</evidence>
<comment type="caution">
    <text evidence="1">The sequence shown here is derived from an EMBL/GenBank/DDBJ whole genome shotgun (WGS) entry which is preliminary data.</text>
</comment>
<sequence length="113" mass="12681">MTAIIILATLATMQLENLLHLHYHSTNTVVLAVDTATFIAMYAVAVKSRLWWPIWVAAFQLNSVVAHLATVISPEFSALVYHGYEGMWAIPGQLVMVIGIHRDRGWTQNYDLT</sequence>
<proteinExistence type="predicted"/>
<dbReference type="EMBL" id="JAHGAW010000007">
    <property type="protein sequence ID" value="MBT2187565.1"/>
    <property type="molecule type" value="Genomic_DNA"/>
</dbReference>
<accession>A0A9X1DCX1</accession>
<organism evidence="1 2">
    <name type="scientific">Sphingobium nicotianae</name>
    <dbReference type="NCBI Taxonomy" id="2782607"/>
    <lineage>
        <taxon>Bacteria</taxon>
        <taxon>Pseudomonadati</taxon>
        <taxon>Pseudomonadota</taxon>
        <taxon>Alphaproteobacteria</taxon>
        <taxon>Sphingomonadales</taxon>
        <taxon>Sphingomonadaceae</taxon>
        <taxon>Sphingobium</taxon>
    </lineage>
</organism>
<gene>
    <name evidence="1" type="ORF">KK488_11495</name>
</gene>
<name>A0A9X1DCX1_9SPHN</name>
<reference evidence="1" key="1">
    <citation type="submission" date="2021-05" db="EMBL/GenBank/DDBJ databases">
        <title>Genome of Sphingobium sp. strain.</title>
        <authorList>
            <person name="Fan R."/>
        </authorList>
    </citation>
    <scope>NUCLEOTIDE SEQUENCE</scope>
    <source>
        <strain evidence="1">H33</strain>
    </source>
</reference>
<protein>
    <submittedName>
        <fullName evidence="1">Uncharacterized protein</fullName>
    </submittedName>
</protein>
<keyword evidence="2" id="KW-1185">Reference proteome</keyword>